<dbReference type="InterPro" id="IPR020476">
    <property type="entry name" value="Nudix_hydrolase"/>
</dbReference>
<dbReference type="InterPro" id="IPR000086">
    <property type="entry name" value="NUDIX_hydrolase_dom"/>
</dbReference>
<comment type="caution">
    <text evidence="3">The sequence shown here is derived from an EMBL/GenBank/DDBJ whole genome shotgun (WGS) entry which is preliminary data.</text>
</comment>
<evidence type="ECO:0000313" key="3">
    <source>
        <dbReference type="EMBL" id="MCA9385271.1"/>
    </source>
</evidence>
<dbReference type="Gene3D" id="3.90.79.10">
    <property type="entry name" value="Nucleoside Triphosphate Pyrophosphohydrolase"/>
    <property type="match status" value="1"/>
</dbReference>
<reference evidence="3" key="2">
    <citation type="journal article" date="2021" name="Microbiome">
        <title>Successional dynamics and alternative stable states in a saline activated sludge microbial community over 9 years.</title>
        <authorList>
            <person name="Wang Y."/>
            <person name="Ye J."/>
            <person name="Ju F."/>
            <person name="Liu L."/>
            <person name="Boyd J.A."/>
            <person name="Deng Y."/>
            <person name="Parks D.H."/>
            <person name="Jiang X."/>
            <person name="Yin X."/>
            <person name="Woodcroft B.J."/>
            <person name="Tyson G.W."/>
            <person name="Hugenholtz P."/>
            <person name="Polz M.F."/>
            <person name="Zhang T."/>
        </authorList>
    </citation>
    <scope>NUCLEOTIDE SEQUENCE</scope>
    <source>
        <strain evidence="3">HKST-UBA11</strain>
    </source>
</reference>
<organism evidence="3 4">
    <name type="scientific">Candidatus Dojkabacteria bacterium</name>
    <dbReference type="NCBI Taxonomy" id="2099670"/>
    <lineage>
        <taxon>Bacteria</taxon>
        <taxon>Candidatus Dojkabacteria</taxon>
    </lineage>
</organism>
<gene>
    <name evidence="3" type="ORF">KC717_01345</name>
</gene>
<dbReference type="Proteomes" id="UP000754563">
    <property type="component" value="Unassembled WGS sequence"/>
</dbReference>
<dbReference type="PRINTS" id="PR00502">
    <property type="entry name" value="NUDIXFAMILY"/>
</dbReference>
<feature type="non-terminal residue" evidence="3">
    <location>
        <position position="82"/>
    </location>
</feature>
<dbReference type="AlphaFoldDB" id="A0A955RK03"/>
<dbReference type="GO" id="GO:0016787">
    <property type="term" value="F:hydrolase activity"/>
    <property type="evidence" value="ECO:0007669"/>
    <property type="project" value="UniProtKB-KW"/>
</dbReference>
<dbReference type="PROSITE" id="PS51462">
    <property type="entry name" value="NUDIX"/>
    <property type="match status" value="1"/>
</dbReference>
<keyword evidence="1" id="KW-0378">Hydrolase</keyword>
<reference evidence="3" key="1">
    <citation type="submission" date="2020-04" db="EMBL/GenBank/DDBJ databases">
        <authorList>
            <person name="Zhang T."/>
        </authorList>
    </citation>
    <scope>NUCLEOTIDE SEQUENCE</scope>
    <source>
        <strain evidence="3">HKST-UBA11</strain>
    </source>
</reference>
<sequence>MANPNPHQLYNIGQKALITYKNEALAVLDAKHGDWTLPGGRIDQNEDPDRAQEREILEETGITLKDHSFVKRLLGREQWDQY</sequence>
<feature type="domain" description="Nudix hydrolase" evidence="2">
    <location>
        <begin position="9"/>
        <end position="82"/>
    </location>
</feature>
<protein>
    <submittedName>
        <fullName evidence="3">NUDIX domain-containing protein</fullName>
    </submittedName>
</protein>
<dbReference type="InterPro" id="IPR015797">
    <property type="entry name" value="NUDIX_hydrolase-like_dom_sf"/>
</dbReference>
<name>A0A955RK03_9BACT</name>
<evidence type="ECO:0000259" key="2">
    <source>
        <dbReference type="PROSITE" id="PS51462"/>
    </source>
</evidence>
<evidence type="ECO:0000256" key="1">
    <source>
        <dbReference type="ARBA" id="ARBA00022801"/>
    </source>
</evidence>
<dbReference type="EMBL" id="JAGQLH010000010">
    <property type="protein sequence ID" value="MCA9385271.1"/>
    <property type="molecule type" value="Genomic_DNA"/>
</dbReference>
<dbReference type="Pfam" id="PF00293">
    <property type="entry name" value="NUDIX"/>
    <property type="match status" value="1"/>
</dbReference>
<evidence type="ECO:0000313" key="4">
    <source>
        <dbReference type="Proteomes" id="UP000754563"/>
    </source>
</evidence>
<proteinExistence type="predicted"/>
<dbReference type="SUPFAM" id="SSF55811">
    <property type="entry name" value="Nudix"/>
    <property type="match status" value="1"/>
</dbReference>
<accession>A0A955RK03</accession>